<sequence length="389" mass="45508">MTVFIIILFILVGLILLYKFASSPESIDRIKITGIENISFENVNNSNTFYLVYPASRSQKETLIKEVLTTGEVIREFEVTDEVFRRFHVNQKPNELHQLYMSLKGQAIIDNCFYIYDIDKKKFTQVKIDEYLYGKVGIRQIKHYGNDILFEAISNTETTHFDEERDYYGSSISNFSKKVSWEVTKGYKATDEAILQFGHKIIYGNYHENNEYQSSIAIINSLTGTTEHVSLDDEIGEWEYFPLYATEEHAYILGEQGMLYVLNQQLNVKKYTPFDSMPQQECYHDMNASLFIDHLTALHIVYKEENVSIPTLGIFSFHDIPTFTIIDTDYLRENYYYKILYQDVKKQEIYLLGTDENNDHLLVIHHKTFDLLYDIPIEDGESLDLVIKT</sequence>
<evidence type="ECO:0000313" key="1">
    <source>
        <dbReference type="EMBL" id="PXW89591.1"/>
    </source>
</evidence>
<dbReference type="Proteomes" id="UP000247978">
    <property type="component" value="Unassembled WGS sequence"/>
</dbReference>
<accession>A0A2V3W9B1</accession>
<reference evidence="1 2" key="1">
    <citation type="submission" date="2018-05" db="EMBL/GenBank/DDBJ databases">
        <title>Genomic Encyclopedia of Type Strains, Phase IV (KMG-IV): sequencing the most valuable type-strain genomes for metagenomic binning, comparative biology and taxonomic classification.</title>
        <authorList>
            <person name="Goeker M."/>
        </authorList>
    </citation>
    <scope>NUCLEOTIDE SEQUENCE [LARGE SCALE GENOMIC DNA]</scope>
    <source>
        <strain evidence="1 2">DSM 28556</strain>
    </source>
</reference>
<dbReference type="OrthoDB" id="2795075at2"/>
<dbReference type="EMBL" id="QJJQ01000002">
    <property type="protein sequence ID" value="PXW89591.1"/>
    <property type="molecule type" value="Genomic_DNA"/>
</dbReference>
<organism evidence="1 2">
    <name type="scientific">Pseudogracilibacillus auburnensis</name>
    <dbReference type="NCBI Taxonomy" id="1494959"/>
    <lineage>
        <taxon>Bacteria</taxon>
        <taxon>Bacillati</taxon>
        <taxon>Bacillota</taxon>
        <taxon>Bacilli</taxon>
        <taxon>Bacillales</taxon>
        <taxon>Bacillaceae</taxon>
        <taxon>Pseudogracilibacillus</taxon>
    </lineage>
</organism>
<dbReference type="AlphaFoldDB" id="A0A2V3W9B1"/>
<keyword evidence="2" id="KW-1185">Reference proteome</keyword>
<comment type="caution">
    <text evidence="1">The sequence shown here is derived from an EMBL/GenBank/DDBJ whole genome shotgun (WGS) entry which is preliminary data.</text>
</comment>
<proteinExistence type="predicted"/>
<gene>
    <name evidence="1" type="ORF">DFR56_102369</name>
</gene>
<evidence type="ECO:0000313" key="2">
    <source>
        <dbReference type="Proteomes" id="UP000247978"/>
    </source>
</evidence>
<protein>
    <submittedName>
        <fullName evidence="1">Uncharacterized protein</fullName>
    </submittedName>
</protein>
<name>A0A2V3W9B1_9BACI</name>